<dbReference type="GO" id="GO:0051536">
    <property type="term" value="F:iron-sulfur cluster binding"/>
    <property type="evidence" value="ECO:0007669"/>
    <property type="project" value="UniProtKB-KW"/>
</dbReference>
<evidence type="ECO:0000256" key="6">
    <source>
        <dbReference type="ARBA" id="ARBA00029304"/>
    </source>
</evidence>
<keyword evidence="4" id="KW-0411">Iron-sulfur</keyword>
<dbReference type="AlphaFoldDB" id="A0AAV1D4E9"/>
<evidence type="ECO:0000256" key="3">
    <source>
        <dbReference type="ARBA" id="ARBA00023004"/>
    </source>
</evidence>
<evidence type="ECO:0000256" key="1">
    <source>
        <dbReference type="ARBA" id="ARBA00006486"/>
    </source>
</evidence>
<comment type="catalytic activity">
    <reaction evidence="10">
        <text>(2R,3R)-2,3-dihydroxy-3-methylpentanoate = (S)-3-methyl-2-oxopentanoate + H2O</text>
        <dbReference type="Rhea" id="RHEA:27694"/>
        <dbReference type="ChEBI" id="CHEBI:15377"/>
        <dbReference type="ChEBI" id="CHEBI:35146"/>
        <dbReference type="ChEBI" id="CHEBI:49258"/>
        <dbReference type="EC" id="4.2.1.9"/>
    </reaction>
    <physiologicalReaction direction="left-to-right" evidence="10">
        <dbReference type="Rhea" id="RHEA:27695"/>
    </physiologicalReaction>
</comment>
<dbReference type="InterPro" id="IPR050165">
    <property type="entry name" value="DHAD_IlvD/Edd"/>
</dbReference>
<keyword evidence="3" id="KW-0408">Iron</keyword>
<evidence type="ECO:0000313" key="13">
    <source>
        <dbReference type="Proteomes" id="UP001161247"/>
    </source>
</evidence>
<dbReference type="GO" id="GO:0046872">
    <property type="term" value="F:metal ion binding"/>
    <property type="evidence" value="ECO:0007669"/>
    <property type="project" value="UniProtKB-KW"/>
</dbReference>
<evidence type="ECO:0000256" key="7">
    <source>
        <dbReference type="ARBA" id="ARBA00029436"/>
    </source>
</evidence>
<proteinExistence type="inferred from homology"/>
<evidence type="ECO:0000313" key="12">
    <source>
        <dbReference type="EMBL" id="CAI9102715.1"/>
    </source>
</evidence>
<sequence>MGNLAPERAVGKITGKEALYFSGPALVLEREESMLQAISENHFSFKEKVVVIRGQGPKGEPGMPEMLGPTSAIMGQDVALVTDGRFSGGSHGFVIGHIAPEAQLGGPIALVENGDIITIDACENRMDVQLTNTKLEERRKRWTPPPYKADSGVLSKYIRLVQSAYLGCITDW</sequence>
<dbReference type="InterPro" id="IPR020558">
    <property type="entry name" value="DiOHA_6PGluconate_deHydtase_CS"/>
</dbReference>
<evidence type="ECO:0000256" key="4">
    <source>
        <dbReference type="ARBA" id="ARBA00023014"/>
    </source>
</evidence>
<reference evidence="12" key="1">
    <citation type="submission" date="2023-03" db="EMBL/GenBank/DDBJ databases">
        <authorList>
            <person name="Julca I."/>
        </authorList>
    </citation>
    <scope>NUCLEOTIDE SEQUENCE</scope>
</reference>
<evidence type="ECO:0000259" key="11">
    <source>
        <dbReference type="Pfam" id="PF24877"/>
    </source>
</evidence>
<dbReference type="GO" id="GO:0009082">
    <property type="term" value="P:branched-chain amino acid biosynthetic process"/>
    <property type="evidence" value="ECO:0007669"/>
    <property type="project" value="TreeGrafter"/>
</dbReference>
<accession>A0AAV1D4E9</accession>
<dbReference type="GO" id="GO:0004160">
    <property type="term" value="F:dihydroxy-acid dehydratase activity"/>
    <property type="evidence" value="ECO:0007669"/>
    <property type="project" value="UniProtKB-EC"/>
</dbReference>
<keyword evidence="5" id="KW-0456">Lyase</keyword>
<dbReference type="GO" id="GO:0009570">
    <property type="term" value="C:chloroplast stroma"/>
    <property type="evidence" value="ECO:0007669"/>
    <property type="project" value="TreeGrafter"/>
</dbReference>
<dbReference type="EMBL" id="OX459121">
    <property type="protein sequence ID" value="CAI9102715.1"/>
    <property type="molecule type" value="Genomic_DNA"/>
</dbReference>
<dbReference type="Pfam" id="PF24877">
    <property type="entry name" value="ILV_EDD_C"/>
    <property type="match status" value="1"/>
</dbReference>
<dbReference type="InterPro" id="IPR056740">
    <property type="entry name" value="ILV_EDD_C"/>
</dbReference>
<feature type="domain" description="Dihydroxy-acid/6-phosphogluconate dehydratase C-terminal" evidence="11">
    <location>
        <begin position="2"/>
        <end position="168"/>
    </location>
</feature>
<dbReference type="Gene3D" id="3.50.30.80">
    <property type="entry name" value="IlvD/EDD C-terminal domain-like"/>
    <property type="match status" value="1"/>
</dbReference>
<comment type="similarity">
    <text evidence="1">Belongs to the IlvD/Edd family.</text>
</comment>
<dbReference type="PANTHER" id="PTHR21000:SF5">
    <property type="entry name" value="DIHYDROXY-ACID DEHYDRATASE, MITOCHONDRIAL"/>
    <property type="match status" value="1"/>
</dbReference>
<dbReference type="PROSITE" id="PS00887">
    <property type="entry name" value="ILVD_EDD_2"/>
    <property type="match status" value="1"/>
</dbReference>
<dbReference type="EC" id="4.2.1.9" evidence="9"/>
<comment type="pathway">
    <text evidence="8">Amino-acid biosynthesis; L-isoleucine biosynthesis; L-isoleucine from 2-oxobutanoate: step 3/4.</text>
</comment>
<dbReference type="Proteomes" id="UP001161247">
    <property type="component" value="Chromosome 4"/>
</dbReference>
<dbReference type="FunFam" id="3.50.30.80:FF:000001">
    <property type="entry name" value="Dihydroxy-acid dehydratase"/>
    <property type="match status" value="1"/>
</dbReference>
<evidence type="ECO:0000256" key="2">
    <source>
        <dbReference type="ARBA" id="ARBA00022723"/>
    </source>
</evidence>
<name>A0AAV1D4E9_OLDCO</name>
<organism evidence="12 13">
    <name type="scientific">Oldenlandia corymbosa var. corymbosa</name>
    <dbReference type="NCBI Taxonomy" id="529605"/>
    <lineage>
        <taxon>Eukaryota</taxon>
        <taxon>Viridiplantae</taxon>
        <taxon>Streptophyta</taxon>
        <taxon>Embryophyta</taxon>
        <taxon>Tracheophyta</taxon>
        <taxon>Spermatophyta</taxon>
        <taxon>Magnoliopsida</taxon>
        <taxon>eudicotyledons</taxon>
        <taxon>Gunneridae</taxon>
        <taxon>Pentapetalae</taxon>
        <taxon>asterids</taxon>
        <taxon>lamiids</taxon>
        <taxon>Gentianales</taxon>
        <taxon>Rubiaceae</taxon>
        <taxon>Rubioideae</taxon>
        <taxon>Spermacoceae</taxon>
        <taxon>Hedyotis-Oldenlandia complex</taxon>
        <taxon>Oldenlandia</taxon>
    </lineage>
</organism>
<keyword evidence="2" id="KW-0479">Metal-binding</keyword>
<gene>
    <name evidence="12" type="ORF">OLC1_LOCUS12021</name>
</gene>
<keyword evidence="13" id="KW-1185">Reference proteome</keyword>
<comment type="catalytic activity">
    <reaction evidence="6">
        <text>(2R)-2,3-dihydroxy-3-methylbutanoate = 3-methyl-2-oxobutanoate + H2O</text>
        <dbReference type="Rhea" id="RHEA:24809"/>
        <dbReference type="ChEBI" id="CHEBI:11851"/>
        <dbReference type="ChEBI" id="CHEBI:15377"/>
        <dbReference type="ChEBI" id="CHEBI:49072"/>
        <dbReference type="EC" id="4.2.1.9"/>
    </reaction>
    <physiologicalReaction direction="left-to-right" evidence="6">
        <dbReference type="Rhea" id="RHEA:24810"/>
    </physiologicalReaction>
</comment>
<dbReference type="SUPFAM" id="SSF52016">
    <property type="entry name" value="LeuD/IlvD-like"/>
    <property type="match status" value="1"/>
</dbReference>
<evidence type="ECO:0000256" key="10">
    <source>
        <dbReference type="ARBA" id="ARBA00052865"/>
    </source>
</evidence>
<evidence type="ECO:0000256" key="9">
    <source>
        <dbReference type="ARBA" id="ARBA00029490"/>
    </source>
</evidence>
<evidence type="ECO:0000256" key="8">
    <source>
        <dbReference type="ARBA" id="ARBA00029437"/>
    </source>
</evidence>
<dbReference type="PANTHER" id="PTHR21000">
    <property type="entry name" value="DIHYDROXY-ACID DEHYDRATASE DAD"/>
    <property type="match status" value="1"/>
</dbReference>
<protein>
    <recommendedName>
        <fullName evidence="9">dihydroxy-acid dehydratase</fullName>
        <ecNumber evidence="9">4.2.1.9</ecNumber>
    </recommendedName>
</protein>
<dbReference type="InterPro" id="IPR042096">
    <property type="entry name" value="Dihydro-acid_dehy_C"/>
</dbReference>
<evidence type="ECO:0000256" key="5">
    <source>
        <dbReference type="ARBA" id="ARBA00023239"/>
    </source>
</evidence>
<comment type="pathway">
    <text evidence="7">Amino-acid biosynthesis; L-valine biosynthesis; L-valine from pyruvate: step 3/4.</text>
</comment>